<protein>
    <recommendedName>
        <fullName evidence="4">Fimbrillin family protein</fullName>
    </recommendedName>
</protein>
<organism evidence="2 3">
    <name type="scientific">Bacteroides intestinalis</name>
    <dbReference type="NCBI Taxonomy" id="329854"/>
    <lineage>
        <taxon>Bacteria</taxon>
        <taxon>Pseudomonadati</taxon>
        <taxon>Bacteroidota</taxon>
        <taxon>Bacteroidia</taxon>
        <taxon>Bacteroidales</taxon>
        <taxon>Bacteroidaceae</taxon>
        <taxon>Bacteroides</taxon>
    </lineage>
</organism>
<dbReference type="Proteomes" id="UP000285013">
    <property type="component" value="Unassembled WGS sequence"/>
</dbReference>
<comment type="caution">
    <text evidence="2">The sequence shown here is derived from an EMBL/GenBank/DDBJ whole genome shotgun (WGS) entry which is preliminary data.</text>
</comment>
<evidence type="ECO:0000313" key="3">
    <source>
        <dbReference type="Proteomes" id="UP000285013"/>
    </source>
</evidence>
<sequence length="352" mass="37881">MHEAAAPFTIKTNNHPKKQKGNQTMKCIYNKVYHAAMAALMLTAATACTSDNEPLQNNDVPPTGRPVTITATYQGTGTPDGTDAQTRTGYSYDMFNNTVKVTWKAGDKIYIINSENLKEGNTLTAAGFEEFTLEGEAGKATGTFKNENSNLDMDKELYAVYCGNNASDKISVTTTSGVSSKTYSFSMTGQRQTANSTTTHLADYDLMCATVNANAATKSFNFTHVNAILHLHLALPYGRHTVKEVKVACSANSLAQSITVNPALKKVQIANLANSCILKYGSGDNGVTVTSENAILAFMMVSSNPIYKNNEITITATCADGTFSTKITPSEDFVMTRGTLNTIEATLTKENN</sequence>
<evidence type="ECO:0008006" key="4">
    <source>
        <dbReference type="Google" id="ProtNLM"/>
    </source>
</evidence>
<proteinExistence type="predicted"/>
<name>A0A415N7F8_9BACE</name>
<evidence type="ECO:0000313" key="2">
    <source>
        <dbReference type="EMBL" id="RHL91648.1"/>
    </source>
</evidence>
<accession>A0A415N7F8</accession>
<feature type="region of interest" description="Disordered" evidence="1">
    <location>
        <begin position="1"/>
        <end position="21"/>
    </location>
</feature>
<gene>
    <name evidence="2" type="ORF">DWZ95_13445</name>
</gene>
<evidence type="ECO:0000256" key="1">
    <source>
        <dbReference type="SAM" id="MobiDB-lite"/>
    </source>
</evidence>
<dbReference type="EMBL" id="QRPE01000016">
    <property type="protein sequence ID" value="RHL91648.1"/>
    <property type="molecule type" value="Genomic_DNA"/>
</dbReference>
<reference evidence="2 3" key="1">
    <citation type="submission" date="2018-08" db="EMBL/GenBank/DDBJ databases">
        <title>A genome reference for cultivated species of the human gut microbiota.</title>
        <authorList>
            <person name="Zou Y."/>
            <person name="Xue W."/>
            <person name="Luo G."/>
        </authorList>
    </citation>
    <scope>NUCLEOTIDE SEQUENCE [LARGE SCALE GENOMIC DNA]</scope>
    <source>
        <strain evidence="2 3">AF36-16BH</strain>
    </source>
</reference>
<dbReference type="AlphaFoldDB" id="A0A415N7F8"/>